<reference evidence="1" key="1">
    <citation type="journal article" date="2015" name="Nature">
        <title>Complex archaea that bridge the gap between prokaryotes and eukaryotes.</title>
        <authorList>
            <person name="Spang A."/>
            <person name="Saw J.H."/>
            <person name="Jorgensen S.L."/>
            <person name="Zaremba-Niedzwiedzka K."/>
            <person name="Martijn J."/>
            <person name="Lind A.E."/>
            <person name="van Eijk R."/>
            <person name="Schleper C."/>
            <person name="Guy L."/>
            <person name="Ettema T.J."/>
        </authorList>
    </citation>
    <scope>NUCLEOTIDE SEQUENCE</scope>
</reference>
<accession>A0A0F9MIS4</accession>
<dbReference type="EMBL" id="LAZR01008777">
    <property type="protein sequence ID" value="KKM76625.1"/>
    <property type="molecule type" value="Genomic_DNA"/>
</dbReference>
<proteinExistence type="predicted"/>
<protein>
    <submittedName>
        <fullName evidence="1">Uncharacterized protein</fullName>
    </submittedName>
</protein>
<organism evidence="1">
    <name type="scientific">marine sediment metagenome</name>
    <dbReference type="NCBI Taxonomy" id="412755"/>
    <lineage>
        <taxon>unclassified sequences</taxon>
        <taxon>metagenomes</taxon>
        <taxon>ecological metagenomes</taxon>
    </lineage>
</organism>
<gene>
    <name evidence="1" type="ORF">LCGC14_1378320</name>
</gene>
<dbReference type="AlphaFoldDB" id="A0A0F9MIS4"/>
<evidence type="ECO:0000313" key="1">
    <source>
        <dbReference type="EMBL" id="KKM76625.1"/>
    </source>
</evidence>
<comment type="caution">
    <text evidence="1">The sequence shown here is derived from an EMBL/GenBank/DDBJ whole genome shotgun (WGS) entry which is preliminary data.</text>
</comment>
<sequence length="128" mass="14210">MNIENDFETLELANIGEGKLEGQFQAAVAKAYAIFDDAGELGADYEVGKEKTLRCKIDMEVTLDFDLETRTLDIGSRVKKFNEPALRQTHRMGHMKAGVVLVEKAKQADLPLAPVRKLRTENGKGDES</sequence>
<name>A0A0F9MIS4_9ZZZZ</name>